<keyword evidence="8" id="KW-0539">Nucleus</keyword>
<keyword evidence="10" id="KW-0472">Membrane</keyword>
<dbReference type="SUPFAM" id="SSF81631">
    <property type="entry name" value="PAP/OAS1 substrate-binding domain"/>
    <property type="match status" value="1"/>
</dbReference>
<protein>
    <recommendedName>
        <fullName evidence="3">polynucleotide adenylyltransferase</fullName>
        <ecNumber evidence="3">2.7.7.19</ecNumber>
    </recommendedName>
</protein>
<dbReference type="InterPro" id="IPR007012">
    <property type="entry name" value="PolA_pol_cen_dom"/>
</dbReference>
<keyword evidence="6" id="KW-0547">Nucleotide-binding</keyword>
<evidence type="ECO:0000256" key="2">
    <source>
        <dbReference type="ARBA" id="ARBA00010912"/>
    </source>
</evidence>
<evidence type="ECO:0000256" key="6">
    <source>
        <dbReference type="ARBA" id="ARBA00022741"/>
    </source>
</evidence>
<keyword evidence="10" id="KW-1133">Transmembrane helix</keyword>
<reference evidence="13" key="1">
    <citation type="submission" date="2022-11" db="UniProtKB">
        <authorList>
            <consortium name="WormBaseParasite"/>
        </authorList>
    </citation>
    <scope>IDENTIFICATION</scope>
</reference>
<comment type="subcellular location">
    <subcellularLocation>
        <location evidence="1">Nucleus</location>
    </subcellularLocation>
</comment>
<organism evidence="12 13">
    <name type="scientific">Meloidogyne javanica</name>
    <name type="common">Root-knot nematode worm</name>
    <dbReference type="NCBI Taxonomy" id="6303"/>
    <lineage>
        <taxon>Eukaryota</taxon>
        <taxon>Metazoa</taxon>
        <taxon>Ecdysozoa</taxon>
        <taxon>Nematoda</taxon>
        <taxon>Chromadorea</taxon>
        <taxon>Rhabditida</taxon>
        <taxon>Tylenchina</taxon>
        <taxon>Tylenchomorpha</taxon>
        <taxon>Tylenchoidea</taxon>
        <taxon>Meloidogynidae</taxon>
        <taxon>Meloidogyninae</taxon>
        <taxon>Meloidogyne</taxon>
        <taxon>Meloidogyne incognita group</taxon>
    </lineage>
</organism>
<evidence type="ECO:0000256" key="8">
    <source>
        <dbReference type="ARBA" id="ARBA00023242"/>
    </source>
</evidence>
<evidence type="ECO:0000256" key="4">
    <source>
        <dbReference type="ARBA" id="ARBA00022664"/>
    </source>
</evidence>
<keyword evidence="4" id="KW-0507">mRNA processing</keyword>
<feature type="domain" description="Poly(A) polymerase central" evidence="11">
    <location>
        <begin position="157"/>
        <end position="289"/>
    </location>
</feature>
<dbReference type="GO" id="GO:0006397">
    <property type="term" value="P:mRNA processing"/>
    <property type="evidence" value="ECO:0007669"/>
    <property type="project" value="UniProtKB-KW"/>
</dbReference>
<dbReference type="AlphaFoldDB" id="A0A915MD11"/>
<dbReference type="Pfam" id="PF04928">
    <property type="entry name" value="PAP_central"/>
    <property type="match status" value="1"/>
</dbReference>
<dbReference type="Proteomes" id="UP000887561">
    <property type="component" value="Unplaced"/>
</dbReference>
<evidence type="ECO:0000313" key="13">
    <source>
        <dbReference type="WBParaSite" id="scaffold34796_cov216.g21755"/>
    </source>
</evidence>
<dbReference type="InterPro" id="IPR043519">
    <property type="entry name" value="NT_sf"/>
</dbReference>
<evidence type="ECO:0000256" key="9">
    <source>
        <dbReference type="ARBA" id="ARBA00048830"/>
    </source>
</evidence>
<evidence type="ECO:0000256" key="1">
    <source>
        <dbReference type="ARBA" id="ARBA00004123"/>
    </source>
</evidence>
<proteinExistence type="inferred from homology"/>
<accession>A0A915MD11</accession>
<evidence type="ECO:0000256" key="3">
    <source>
        <dbReference type="ARBA" id="ARBA00012388"/>
    </source>
</evidence>
<dbReference type="GO" id="GO:1990817">
    <property type="term" value="F:poly(A) RNA polymerase activity"/>
    <property type="evidence" value="ECO:0007669"/>
    <property type="project" value="UniProtKB-EC"/>
</dbReference>
<dbReference type="GO" id="GO:0005634">
    <property type="term" value="C:nucleus"/>
    <property type="evidence" value="ECO:0007669"/>
    <property type="project" value="UniProtKB-SubCell"/>
</dbReference>
<sequence>MVVGGSSLIGADSADSDLDIIFIIPIICLLNKEINDCELCKNSKNKNQQLCTDHDLLYGDGINNESFTSHIWGVINDIKKEKVSSAYRINIIRGRVSSINVVYAGQNMDILLAVVPYEEIPDLIDLNNHENNEVIKNNLNLMDSLINDMIKINGIFYNQRRHIYSNMFGYLSGSILFVMAAKICLIYPFGELNFLLQKFFEIYSAWAWPLPLIIEDITNTEPDIIKNFNDFWDFNRLKLKEESSRSGDKMPILTSLFPEQNTAHNINEFTLEIILREIKEGSYYTMDELNYNNKSAQEKINIFDELNYKSIYEHFILIECISLSYSNPEIRCSKVKSRVRIGMTKWVDEEELDTLKLKDCLEEYHVLTGYEFKRTIKYEK</sequence>
<dbReference type="PANTHER" id="PTHR10682:SF10">
    <property type="entry name" value="POLYNUCLEOTIDE ADENYLYLTRANSFERASE"/>
    <property type="match status" value="1"/>
</dbReference>
<keyword evidence="7" id="KW-0067">ATP-binding</keyword>
<dbReference type="Gene3D" id="3.30.460.10">
    <property type="entry name" value="Beta Polymerase, domain 2"/>
    <property type="match status" value="1"/>
</dbReference>
<evidence type="ECO:0000313" key="12">
    <source>
        <dbReference type="Proteomes" id="UP000887561"/>
    </source>
</evidence>
<feature type="transmembrane region" description="Helical" evidence="10">
    <location>
        <begin position="168"/>
        <end position="190"/>
    </location>
</feature>
<evidence type="ECO:0000256" key="10">
    <source>
        <dbReference type="SAM" id="Phobius"/>
    </source>
</evidence>
<evidence type="ECO:0000256" key="5">
    <source>
        <dbReference type="ARBA" id="ARBA00022679"/>
    </source>
</evidence>
<keyword evidence="5" id="KW-0808">Transferase</keyword>
<dbReference type="WBParaSite" id="scaffold34796_cov216.g21755">
    <property type="protein sequence ID" value="scaffold34796_cov216.g21755"/>
    <property type="gene ID" value="scaffold34796_cov216.g21755"/>
</dbReference>
<name>A0A915MD11_MELJA</name>
<evidence type="ECO:0000256" key="7">
    <source>
        <dbReference type="ARBA" id="ARBA00022840"/>
    </source>
</evidence>
<keyword evidence="10" id="KW-0812">Transmembrane</keyword>
<dbReference type="Gene3D" id="1.10.1410.10">
    <property type="match status" value="1"/>
</dbReference>
<dbReference type="PANTHER" id="PTHR10682">
    <property type="entry name" value="POLY A POLYMERASE"/>
    <property type="match status" value="1"/>
</dbReference>
<comment type="catalytic activity">
    <reaction evidence="9">
        <text>RNA(n) + ATP = RNA(n)-3'-adenine ribonucleotide + diphosphate</text>
        <dbReference type="Rhea" id="RHEA:11332"/>
        <dbReference type="Rhea" id="RHEA-COMP:14527"/>
        <dbReference type="Rhea" id="RHEA-COMP:17347"/>
        <dbReference type="ChEBI" id="CHEBI:30616"/>
        <dbReference type="ChEBI" id="CHEBI:33019"/>
        <dbReference type="ChEBI" id="CHEBI:140395"/>
        <dbReference type="ChEBI" id="CHEBI:173115"/>
        <dbReference type="EC" id="2.7.7.19"/>
    </reaction>
</comment>
<keyword evidence="12" id="KW-1185">Reference proteome</keyword>
<dbReference type="EC" id="2.7.7.19" evidence="3"/>
<comment type="similarity">
    <text evidence="2">Belongs to the poly(A) polymerase family.</text>
</comment>
<dbReference type="GO" id="GO:0005524">
    <property type="term" value="F:ATP binding"/>
    <property type="evidence" value="ECO:0007669"/>
    <property type="project" value="UniProtKB-KW"/>
</dbReference>
<evidence type="ECO:0000259" key="11">
    <source>
        <dbReference type="Pfam" id="PF04928"/>
    </source>
</evidence>